<evidence type="ECO:0000256" key="5">
    <source>
        <dbReference type="ARBA" id="ARBA00022989"/>
    </source>
</evidence>
<dbReference type="InterPro" id="IPR010420">
    <property type="entry name" value="CASTOR/POLLUX/SYM8_dom"/>
</dbReference>
<evidence type="ECO:0000256" key="2">
    <source>
        <dbReference type="ARBA" id="ARBA00008577"/>
    </source>
</evidence>
<dbReference type="GO" id="GO:0034220">
    <property type="term" value="P:monoatomic ion transmembrane transport"/>
    <property type="evidence" value="ECO:0007669"/>
    <property type="project" value="UniProtKB-KW"/>
</dbReference>
<dbReference type="EMBL" id="CM026433">
    <property type="protein sequence ID" value="KAG0553345.1"/>
    <property type="molecule type" value="Genomic_DNA"/>
</dbReference>
<dbReference type="GO" id="GO:0031965">
    <property type="term" value="C:nuclear membrane"/>
    <property type="evidence" value="ECO:0007669"/>
    <property type="project" value="UniProtKB-SubCell"/>
</dbReference>
<gene>
    <name evidence="12" type="ORF">KC19_12G003800</name>
</gene>
<organism evidence="12 13">
    <name type="scientific">Ceratodon purpureus</name>
    <name type="common">Fire moss</name>
    <name type="synonym">Dicranum purpureum</name>
    <dbReference type="NCBI Taxonomy" id="3225"/>
    <lineage>
        <taxon>Eukaryota</taxon>
        <taxon>Viridiplantae</taxon>
        <taxon>Streptophyta</taxon>
        <taxon>Embryophyta</taxon>
        <taxon>Bryophyta</taxon>
        <taxon>Bryophytina</taxon>
        <taxon>Bryopsida</taxon>
        <taxon>Dicranidae</taxon>
        <taxon>Pseudoditrichales</taxon>
        <taxon>Ditrichaceae</taxon>
        <taxon>Ceratodon</taxon>
    </lineage>
</organism>
<keyword evidence="7" id="KW-0472">Membrane</keyword>
<dbReference type="Proteomes" id="UP000822688">
    <property type="component" value="Chromosome 12"/>
</dbReference>
<evidence type="ECO:0000256" key="10">
    <source>
        <dbReference type="SAM" id="MobiDB-lite"/>
    </source>
</evidence>
<dbReference type="PANTHER" id="PTHR31563">
    <property type="entry name" value="ION CHANNEL POLLUX-RELATED"/>
    <property type="match status" value="1"/>
</dbReference>
<evidence type="ECO:0000256" key="4">
    <source>
        <dbReference type="ARBA" id="ARBA00022692"/>
    </source>
</evidence>
<feature type="region of interest" description="Disordered" evidence="10">
    <location>
        <begin position="1"/>
        <end position="29"/>
    </location>
</feature>
<evidence type="ECO:0000256" key="3">
    <source>
        <dbReference type="ARBA" id="ARBA00022448"/>
    </source>
</evidence>
<keyword evidence="13" id="KW-1185">Reference proteome</keyword>
<name>A0A8T0G359_CERPU</name>
<keyword evidence="5" id="KW-1133">Transmembrane helix</keyword>
<proteinExistence type="inferred from homology"/>
<keyword evidence="6" id="KW-0406">Ion transport</keyword>
<dbReference type="PROSITE" id="PS51201">
    <property type="entry name" value="RCK_N"/>
    <property type="match status" value="1"/>
</dbReference>
<evidence type="ECO:0000256" key="7">
    <source>
        <dbReference type="ARBA" id="ARBA00023136"/>
    </source>
</evidence>
<evidence type="ECO:0000259" key="11">
    <source>
        <dbReference type="PROSITE" id="PS51201"/>
    </source>
</evidence>
<dbReference type="PANTHER" id="PTHR31563:SF10">
    <property type="entry name" value="ION CHANNEL POLLUX-RELATED"/>
    <property type="match status" value="1"/>
</dbReference>
<keyword evidence="4" id="KW-0812">Transmembrane</keyword>
<keyword evidence="9" id="KW-0407">Ion channel</keyword>
<sequence>MAVDPDLALKNEEDVEPSQPSSDVENGAPHHTVILGWSNKIPSLVRQLTVANQQQSGSMGRAGEITVVAAMELEQMQAEFKSHNIDMLGTNLTMICGSRHDTQILRKAGVDAAHAVIVLTESQDAEESDELAVILVKKILKAMDATNFKGYIVVEVNDVEDEVWVKEAGGGLVETVVAKDVIRRLMVQCARQPGLAQVWKDILGFDKAEFFIRRWAELDGMRFVDVLISFPDAIPCGVKVAARNGKIVLNPDDEYILAEGDEVLVIADDHDSYAPSTSLPEVRLFCKLRSPKEVQEAKAVKKILFCGWQRDMEDMIPLLEGSLGEGSELWIFSEVAEEERARRLREKGVAVESLQNVTVTECTGKATRKKDLESLPLELFDSILLVADGDTDSFIAKQEQGPLSTLIMIKSIQTKRMPYREARAVQMRPAGKSKSMWIDELKHSPAQSIIVSDILNEQTLRAIGEAVDSKDIVISDEMVSMALAMVAEDRCISGVLDELFAEEGNEMFMRPAENYLDEDAEELSFFDIMVRARQRREIVIGYHQVFKDNPAINPRDKAVKKKWSLDVSFIVLVERP</sequence>
<keyword evidence="3" id="KW-0813">Transport</keyword>
<dbReference type="InterPro" id="IPR036291">
    <property type="entry name" value="NAD(P)-bd_dom_sf"/>
</dbReference>
<dbReference type="Pfam" id="PF06241">
    <property type="entry name" value="Castor_Poll_mid"/>
    <property type="match status" value="1"/>
</dbReference>
<dbReference type="AlphaFoldDB" id="A0A8T0G359"/>
<comment type="subcellular location">
    <subcellularLocation>
        <location evidence="1">Nucleus membrane</location>
        <topology evidence="1">Multi-pass membrane protein</topology>
    </subcellularLocation>
</comment>
<dbReference type="InterPro" id="IPR003148">
    <property type="entry name" value="RCK_N"/>
</dbReference>
<evidence type="ECO:0000256" key="1">
    <source>
        <dbReference type="ARBA" id="ARBA00004232"/>
    </source>
</evidence>
<comment type="caution">
    <text evidence="12">The sequence shown here is derived from an EMBL/GenBank/DDBJ whole genome shotgun (WGS) entry which is preliminary data.</text>
</comment>
<dbReference type="Gene3D" id="3.40.50.720">
    <property type="entry name" value="NAD(P)-binding Rossmann-like Domain"/>
    <property type="match status" value="1"/>
</dbReference>
<comment type="similarity">
    <text evidence="2">Belongs to the castor/pollux (TC 1.A.1.23) family.</text>
</comment>
<dbReference type="SUPFAM" id="SSF51735">
    <property type="entry name" value="NAD(P)-binding Rossmann-fold domains"/>
    <property type="match status" value="1"/>
</dbReference>
<dbReference type="GO" id="GO:0006813">
    <property type="term" value="P:potassium ion transport"/>
    <property type="evidence" value="ECO:0007669"/>
    <property type="project" value="InterPro"/>
</dbReference>
<evidence type="ECO:0000313" key="13">
    <source>
        <dbReference type="Proteomes" id="UP000822688"/>
    </source>
</evidence>
<dbReference type="OrthoDB" id="414047at2759"/>
<evidence type="ECO:0000256" key="6">
    <source>
        <dbReference type="ARBA" id="ARBA00023065"/>
    </source>
</evidence>
<protein>
    <recommendedName>
        <fullName evidence="11">RCK N-terminal domain-containing protein</fullName>
    </recommendedName>
</protein>
<evidence type="ECO:0000256" key="8">
    <source>
        <dbReference type="ARBA" id="ARBA00023242"/>
    </source>
</evidence>
<feature type="domain" description="RCK N-terminal" evidence="11">
    <location>
        <begin position="29"/>
        <end position="177"/>
    </location>
</feature>
<dbReference type="InterPro" id="IPR044849">
    <property type="entry name" value="CASTOR/POLLUX/SYM8-like"/>
</dbReference>
<keyword evidence="8" id="KW-0539">Nucleus</keyword>
<accession>A0A8T0G359</accession>
<evidence type="ECO:0000256" key="9">
    <source>
        <dbReference type="ARBA" id="ARBA00023303"/>
    </source>
</evidence>
<reference evidence="12" key="1">
    <citation type="submission" date="2020-06" db="EMBL/GenBank/DDBJ databases">
        <title>WGS assembly of Ceratodon purpureus strain R40.</title>
        <authorList>
            <person name="Carey S.B."/>
            <person name="Jenkins J."/>
            <person name="Shu S."/>
            <person name="Lovell J.T."/>
            <person name="Sreedasyam A."/>
            <person name="Maumus F."/>
            <person name="Tiley G.P."/>
            <person name="Fernandez-Pozo N."/>
            <person name="Barry K."/>
            <person name="Chen C."/>
            <person name="Wang M."/>
            <person name="Lipzen A."/>
            <person name="Daum C."/>
            <person name="Saski C.A."/>
            <person name="Payton A.C."/>
            <person name="Mcbreen J.C."/>
            <person name="Conrad R.E."/>
            <person name="Kollar L.M."/>
            <person name="Olsson S."/>
            <person name="Huttunen S."/>
            <person name="Landis J.B."/>
            <person name="Wickett N.J."/>
            <person name="Johnson M.G."/>
            <person name="Rensing S.A."/>
            <person name="Grimwood J."/>
            <person name="Schmutz J."/>
            <person name="Mcdaniel S.F."/>
        </authorList>
    </citation>
    <scope>NUCLEOTIDE SEQUENCE</scope>
    <source>
        <strain evidence="12">R40</strain>
    </source>
</reference>
<evidence type="ECO:0000313" key="12">
    <source>
        <dbReference type="EMBL" id="KAG0553345.1"/>
    </source>
</evidence>